<sequence>MNLYLGYSCHMVLFVISCFLQMSECMDALEKSGKAIRKTLNSISSSNMVISEAKNSDTGASVILPEVTEAELKKYLETVNPLYKQDILFPDISQAKSFRDDFISMKRSLAKTKDLFNAKIPSDQMKIKENRELHEKIETLDSFHELILDEIQYRLYKSKDKKSDKVTIEMDDVKPQTNDSKHAGKQENFQMLTMSRYWLWGWPKSIQIFRKYQEFLPLKSAESHDSEPPESKFKKDPRSGDEAPREYSFPGAGLGQDMVDSIRKKVLEIQAVKLNELLHQVGSFKVGNKICPNHAISIILQNNIIQTVSYMYRHNMITKNAMKSFYETNSTLEITALSMILNYLADWIPMSYISTHPTIKTIPTYDFSHYMSLFEVLEGKQLRYSKYLCLKAFLRHRCFNDQFSQLYGKIFENDQLFFILERYHGSGLIPEEEESKGFIWSEPMNLIEIKKKLQGFIDSFQDDGSSHLKSIKRKESYHVLEFIEDNYPANTLGLQKGPLLKDKIKLMSSRFQLCDDLSVVLKYLRDLNGEFEDLIPPDSVIKKLDTQKESQIKRFCKAFLMISKYFQLIILKNQEAFSSPQLGMKIYSLIDSLERIRVDFDEDHAKFKLQLKEIIQQSDTSDNFLNSFVSSI</sequence>
<evidence type="ECO:0000313" key="4">
    <source>
        <dbReference type="Proteomes" id="UP000324748"/>
    </source>
</evidence>
<dbReference type="EMBL" id="VSWC01000196">
    <property type="protein sequence ID" value="KAA1066301.1"/>
    <property type="molecule type" value="Genomic_DNA"/>
</dbReference>
<evidence type="ECO:0000256" key="2">
    <source>
        <dbReference type="SAM" id="SignalP"/>
    </source>
</evidence>
<feature type="signal peptide" evidence="2">
    <location>
        <begin position="1"/>
        <end position="25"/>
    </location>
</feature>
<comment type="caution">
    <text evidence="3">The sequence shown here is derived from an EMBL/GenBank/DDBJ whole genome shotgun (WGS) entry which is preliminary data.</text>
</comment>
<organism evidence="3 4">
    <name type="scientific">Puccinia graminis f. sp. tritici</name>
    <dbReference type="NCBI Taxonomy" id="56615"/>
    <lineage>
        <taxon>Eukaryota</taxon>
        <taxon>Fungi</taxon>
        <taxon>Dikarya</taxon>
        <taxon>Basidiomycota</taxon>
        <taxon>Pucciniomycotina</taxon>
        <taxon>Pucciniomycetes</taxon>
        <taxon>Pucciniales</taxon>
        <taxon>Pucciniaceae</taxon>
        <taxon>Puccinia</taxon>
    </lineage>
</organism>
<evidence type="ECO:0000313" key="3">
    <source>
        <dbReference type="EMBL" id="KAA1066301.1"/>
    </source>
</evidence>
<feature type="chain" id="PRO_5022706640" evidence="2">
    <location>
        <begin position="26"/>
        <end position="632"/>
    </location>
</feature>
<proteinExistence type="predicted"/>
<keyword evidence="4" id="KW-1185">Reference proteome</keyword>
<dbReference type="Proteomes" id="UP000324748">
    <property type="component" value="Unassembled WGS sequence"/>
</dbReference>
<reference evidence="3 4" key="1">
    <citation type="submission" date="2019-05" db="EMBL/GenBank/DDBJ databases">
        <title>Emergence of the Ug99 lineage of the wheat stem rust pathogen through somatic hybridization.</title>
        <authorList>
            <person name="Li F."/>
            <person name="Upadhyaya N.M."/>
            <person name="Sperschneider J."/>
            <person name="Matny O."/>
            <person name="Nguyen-Phuc H."/>
            <person name="Mago R."/>
            <person name="Raley C."/>
            <person name="Miller M.E."/>
            <person name="Silverstein K.A.T."/>
            <person name="Henningsen E."/>
            <person name="Hirsch C.D."/>
            <person name="Visser B."/>
            <person name="Pretorius Z.A."/>
            <person name="Steffenson B.J."/>
            <person name="Schwessinger B."/>
            <person name="Dodds P.N."/>
            <person name="Figueroa M."/>
        </authorList>
    </citation>
    <scope>NUCLEOTIDE SEQUENCE [LARGE SCALE GENOMIC DNA]</scope>
    <source>
        <strain evidence="3">21-0</strain>
    </source>
</reference>
<evidence type="ECO:0000256" key="1">
    <source>
        <dbReference type="SAM" id="MobiDB-lite"/>
    </source>
</evidence>
<dbReference type="OrthoDB" id="10319415at2759"/>
<dbReference type="AlphaFoldDB" id="A0A5B0LPJ5"/>
<protein>
    <submittedName>
        <fullName evidence="3">Uncharacterized protein</fullName>
    </submittedName>
</protein>
<name>A0A5B0LPJ5_PUCGR</name>
<keyword evidence="2" id="KW-0732">Signal</keyword>
<accession>A0A5B0LPJ5</accession>
<feature type="compositionally biased region" description="Basic and acidic residues" evidence="1">
    <location>
        <begin position="221"/>
        <end position="245"/>
    </location>
</feature>
<gene>
    <name evidence="3" type="ORF">PGT21_028022</name>
</gene>
<feature type="region of interest" description="Disordered" evidence="1">
    <location>
        <begin position="220"/>
        <end position="250"/>
    </location>
</feature>